<dbReference type="Gene3D" id="2.30.110.10">
    <property type="entry name" value="Electron Transport, Fmn-binding Protein, Chain A"/>
    <property type="match status" value="1"/>
</dbReference>
<dbReference type="SUPFAM" id="SSF50475">
    <property type="entry name" value="FMN-binding split barrel"/>
    <property type="match status" value="1"/>
</dbReference>
<dbReference type="InterPro" id="IPR012349">
    <property type="entry name" value="Split_barrel_FMN-bd"/>
</dbReference>
<feature type="domain" description="Pyridoxamine 5'-phosphate oxidase N-terminal" evidence="2">
    <location>
        <begin position="10"/>
        <end position="127"/>
    </location>
</feature>
<dbReference type="Proteomes" id="UP000179059">
    <property type="component" value="Unassembled WGS sequence"/>
</dbReference>
<evidence type="ECO:0000313" key="3">
    <source>
        <dbReference type="EMBL" id="OGY98527.1"/>
    </source>
</evidence>
<name>A0A1G2CDL9_9BACT</name>
<dbReference type="STRING" id="1798647.A2855_00840"/>
<dbReference type="GO" id="GO:0005829">
    <property type="term" value="C:cytosol"/>
    <property type="evidence" value="ECO:0007669"/>
    <property type="project" value="TreeGrafter"/>
</dbReference>
<dbReference type="AlphaFoldDB" id="A0A1G2CDL9"/>
<keyword evidence="1" id="KW-0560">Oxidoreductase</keyword>
<gene>
    <name evidence="3" type="ORF">A2855_00840</name>
</gene>
<dbReference type="PANTHER" id="PTHR35176:SF6">
    <property type="entry name" value="HEME OXYGENASE HI_0854-RELATED"/>
    <property type="match status" value="1"/>
</dbReference>
<organism evidence="3 4">
    <name type="scientific">Candidatus Liptonbacteria bacterium RIFCSPHIGHO2_01_FULL_57_28</name>
    <dbReference type="NCBI Taxonomy" id="1798647"/>
    <lineage>
        <taxon>Bacteria</taxon>
        <taxon>Candidatus Liptoniibacteriota</taxon>
    </lineage>
</organism>
<evidence type="ECO:0000313" key="4">
    <source>
        <dbReference type="Proteomes" id="UP000179059"/>
    </source>
</evidence>
<evidence type="ECO:0000259" key="2">
    <source>
        <dbReference type="Pfam" id="PF01243"/>
    </source>
</evidence>
<dbReference type="EMBL" id="MHKX01000006">
    <property type="protein sequence ID" value="OGY98527.1"/>
    <property type="molecule type" value="Genomic_DNA"/>
</dbReference>
<protein>
    <recommendedName>
        <fullName evidence="2">Pyridoxamine 5'-phosphate oxidase N-terminal domain-containing protein</fullName>
    </recommendedName>
</protein>
<comment type="caution">
    <text evidence="3">The sequence shown here is derived from an EMBL/GenBank/DDBJ whole genome shotgun (WGS) entry which is preliminary data.</text>
</comment>
<dbReference type="InterPro" id="IPR052019">
    <property type="entry name" value="F420H2_bilvrd_red/Heme_oxyg"/>
</dbReference>
<reference evidence="3 4" key="1">
    <citation type="journal article" date="2016" name="Nat. Commun.">
        <title>Thousands of microbial genomes shed light on interconnected biogeochemical processes in an aquifer system.</title>
        <authorList>
            <person name="Anantharaman K."/>
            <person name="Brown C.T."/>
            <person name="Hug L.A."/>
            <person name="Sharon I."/>
            <person name="Castelle C.J."/>
            <person name="Probst A.J."/>
            <person name="Thomas B.C."/>
            <person name="Singh A."/>
            <person name="Wilkins M.J."/>
            <person name="Karaoz U."/>
            <person name="Brodie E.L."/>
            <person name="Williams K.H."/>
            <person name="Hubbard S.S."/>
            <person name="Banfield J.F."/>
        </authorList>
    </citation>
    <scope>NUCLEOTIDE SEQUENCE [LARGE SCALE GENOMIC DNA]</scope>
</reference>
<dbReference type="GO" id="GO:0016627">
    <property type="term" value="F:oxidoreductase activity, acting on the CH-CH group of donors"/>
    <property type="evidence" value="ECO:0007669"/>
    <property type="project" value="TreeGrafter"/>
</dbReference>
<dbReference type="PANTHER" id="PTHR35176">
    <property type="entry name" value="HEME OXYGENASE HI_0854-RELATED"/>
    <property type="match status" value="1"/>
</dbReference>
<dbReference type="InterPro" id="IPR011576">
    <property type="entry name" value="Pyridox_Oxase_N"/>
</dbReference>
<dbReference type="GO" id="GO:0070967">
    <property type="term" value="F:coenzyme F420 binding"/>
    <property type="evidence" value="ECO:0007669"/>
    <property type="project" value="TreeGrafter"/>
</dbReference>
<evidence type="ECO:0000256" key="1">
    <source>
        <dbReference type="ARBA" id="ARBA00023002"/>
    </source>
</evidence>
<accession>A0A1G2CDL9</accession>
<dbReference type="Pfam" id="PF01243">
    <property type="entry name" value="PNPOx_N"/>
    <property type="match status" value="1"/>
</dbReference>
<proteinExistence type="predicted"/>
<sequence length="145" mass="16600">MFQDDVRRIYDFIQLHDHCVLATTDYKGSPEAAIVEFVLGDNGQIIFDTSKAYRKYTNLIHNPNVAITIGNGEENKGVQYEGTATQLTGDDLKAAKEIYFARRPDARKWENDPATVYFKVAPRWLRMRDYTINPMSEIECDLGTT</sequence>